<evidence type="ECO:0000256" key="1">
    <source>
        <dbReference type="ARBA" id="ARBA00022598"/>
    </source>
</evidence>
<dbReference type="Proteomes" id="UP001499978">
    <property type="component" value="Unassembled WGS sequence"/>
</dbReference>
<dbReference type="EC" id="6.3.4.15" evidence="5"/>
<feature type="domain" description="BPL/LPL catalytic" evidence="6">
    <location>
        <begin position="22"/>
        <end position="226"/>
    </location>
</feature>
<dbReference type="InterPro" id="IPR003142">
    <property type="entry name" value="BPL_C"/>
</dbReference>
<dbReference type="InterPro" id="IPR008988">
    <property type="entry name" value="Transcriptional_repressor_C"/>
</dbReference>
<keyword evidence="4" id="KW-0092">Biotin</keyword>
<dbReference type="Pfam" id="PF03099">
    <property type="entry name" value="BPL_LplA_LipB"/>
    <property type="match status" value="1"/>
</dbReference>
<dbReference type="GO" id="GO:0016874">
    <property type="term" value="F:ligase activity"/>
    <property type="evidence" value="ECO:0007669"/>
    <property type="project" value="UniProtKB-KW"/>
</dbReference>
<dbReference type="NCBIfam" id="TIGR00121">
    <property type="entry name" value="birA_ligase"/>
    <property type="match status" value="1"/>
</dbReference>
<evidence type="ECO:0000313" key="7">
    <source>
        <dbReference type="EMBL" id="GAA2523923.1"/>
    </source>
</evidence>
<dbReference type="InterPro" id="IPR045864">
    <property type="entry name" value="aa-tRNA-synth_II/BPL/LPL"/>
</dbReference>
<proteinExistence type="predicted"/>
<evidence type="ECO:0000313" key="8">
    <source>
        <dbReference type="Proteomes" id="UP001499978"/>
    </source>
</evidence>
<evidence type="ECO:0000256" key="4">
    <source>
        <dbReference type="ARBA" id="ARBA00023267"/>
    </source>
</evidence>
<dbReference type="Gene3D" id="2.30.30.100">
    <property type="match status" value="1"/>
</dbReference>
<evidence type="ECO:0000256" key="3">
    <source>
        <dbReference type="ARBA" id="ARBA00022840"/>
    </source>
</evidence>
<keyword evidence="8" id="KW-1185">Reference proteome</keyword>
<keyword evidence="3" id="KW-0067">ATP-binding</keyword>
<comment type="caution">
    <text evidence="7">The sequence shown here is derived from an EMBL/GenBank/DDBJ whole genome shotgun (WGS) entry which is preliminary data.</text>
</comment>
<organism evidence="7 8">
    <name type="scientific">Pilimelia columellifera subsp. columellifera</name>
    <dbReference type="NCBI Taxonomy" id="706583"/>
    <lineage>
        <taxon>Bacteria</taxon>
        <taxon>Bacillati</taxon>
        <taxon>Actinomycetota</taxon>
        <taxon>Actinomycetes</taxon>
        <taxon>Micromonosporales</taxon>
        <taxon>Micromonosporaceae</taxon>
        <taxon>Pilimelia</taxon>
    </lineage>
</organism>
<keyword evidence="1 7" id="KW-0436">Ligase</keyword>
<dbReference type="PANTHER" id="PTHR12835:SF5">
    <property type="entry name" value="BIOTIN--PROTEIN LIGASE"/>
    <property type="match status" value="1"/>
</dbReference>
<dbReference type="Gene3D" id="3.30.930.10">
    <property type="entry name" value="Bira Bifunctional Protein, Domain 2"/>
    <property type="match status" value="1"/>
</dbReference>
<dbReference type="PROSITE" id="PS51733">
    <property type="entry name" value="BPL_LPL_CATALYTIC"/>
    <property type="match status" value="1"/>
</dbReference>
<dbReference type="SUPFAM" id="SSF50037">
    <property type="entry name" value="C-terminal domain of transcriptional repressors"/>
    <property type="match status" value="1"/>
</dbReference>
<dbReference type="InterPro" id="IPR004143">
    <property type="entry name" value="BPL_LPL_catalytic"/>
</dbReference>
<dbReference type="InterPro" id="IPR004408">
    <property type="entry name" value="Biotin_CoA_COase_ligase"/>
</dbReference>
<keyword evidence="2" id="KW-0547">Nucleotide-binding</keyword>
<dbReference type="Pfam" id="PF02237">
    <property type="entry name" value="BPL_C"/>
    <property type="match status" value="1"/>
</dbReference>
<dbReference type="PANTHER" id="PTHR12835">
    <property type="entry name" value="BIOTIN PROTEIN LIGASE"/>
    <property type="match status" value="1"/>
</dbReference>
<dbReference type="RefSeq" id="WP_344172090.1">
    <property type="nucleotide sequence ID" value="NZ_BAAARY010000009.1"/>
</dbReference>
<protein>
    <recommendedName>
        <fullName evidence="5">biotin--[biotin carboxyl-carrier protein] ligase</fullName>
        <ecNumber evidence="5">6.3.4.15</ecNumber>
    </recommendedName>
</protein>
<dbReference type="CDD" id="cd16442">
    <property type="entry name" value="BPL"/>
    <property type="match status" value="1"/>
</dbReference>
<evidence type="ECO:0000259" key="6">
    <source>
        <dbReference type="PROSITE" id="PS51733"/>
    </source>
</evidence>
<dbReference type="EMBL" id="BAAARY010000009">
    <property type="protein sequence ID" value="GAA2523923.1"/>
    <property type="molecule type" value="Genomic_DNA"/>
</dbReference>
<sequence length="299" mass="31004">MSDAYSDLERPPLHGASLRRALLTPDGMWRQLDLRDSTGSTNADAADAARAGRPEGLIVVAEHQSAGRGRLDRAWESPPRAGLALSVLLRPGHADAQPATDRAWPPAPPAMFGWLPLLAGVALVDAITRVSPLEPMLKWPNDLLLDTATGPAKCAGILAEAVPAATADQAGAVIVGVGINVTVRAEELPAGVAATSLRLAGHPDADRAPLLRAYLRSFADWYGRWRAAAGDPEASGLREAYLRACSTIGSTVRVTLPAAGDLTGLAVGVDGDGRLLVATDDGITPVAAGDVTHVRPATD</sequence>
<evidence type="ECO:0000256" key="2">
    <source>
        <dbReference type="ARBA" id="ARBA00022741"/>
    </source>
</evidence>
<evidence type="ECO:0000256" key="5">
    <source>
        <dbReference type="ARBA" id="ARBA00024227"/>
    </source>
</evidence>
<accession>A0ABN3NJC6</accession>
<reference evidence="7 8" key="1">
    <citation type="journal article" date="2019" name="Int. J. Syst. Evol. Microbiol.">
        <title>The Global Catalogue of Microorganisms (GCM) 10K type strain sequencing project: providing services to taxonomists for standard genome sequencing and annotation.</title>
        <authorList>
            <consortium name="The Broad Institute Genomics Platform"/>
            <consortium name="The Broad Institute Genome Sequencing Center for Infectious Disease"/>
            <person name="Wu L."/>
            <person name="Ma J."/>
        </authorList>
    </citation>
    <scope>NUCLEOTIDE SEQUENCE [LARGE SCALE GENOMIC DNA]</scope>
    <source>
        <strain evidence="7 8">JCM 3367</strain>
    </source>
</reference>
<dbReference type="SUPFAM" id="SSF55681">
    <property type="entry name" value="Class II aaRS and biotin synthetases"/>
    <property type="match status" value="1"/>
</dbReference>
<name>A0ABN3NJC6_9ACTN</name>
<gene>
    <name evidence="7" type="ORF">GCM10010201_22960</name>
</gene>